<evidence type="ECO:0000313" key="8">
    <source>
        <dbReference type="EMBL" id="SFT50254.1"/>
    </source>
</evidence>
<dbReference type="RefSeq" id="WP_036049300.1">
    <property type="nucleotide sequence ID" value="NZ_FPAW01000002.1"/>
</dbReference>
<evidence type="ECO:0000259" key="7">
    <source>
        <dbReference type="SMART" id="SM00235"/>
    </source>
</evidence>
<reference evidence="8 9" key="1">
    <citation type="submission" date="2016-10" db="EMBL/GenBank/DDBJ databases">
        <authorList>
            <person name="de Groot N.N."/>
        </authorList>
    </citation>
    <scope>NUCLEOTIDE SEQUENCE [LARGE SCALE GENOMIC DNA]</scope>
    <source>
        <strain evidence="8 9">CGMCC 1.10959</strain>
    </source>
</reference>
<dbReference type="Proteomes" id="UP000182466">
    <property type="component" value="Unassembled WGS sequence"/>
</dbReference>
<accession>A0A1I6YIV5</accession>
<dbReference type="InterPro" id="IPR011049">
    <property type="entry name" value="Serralysin-like_metalloprot_C"/>
</dbReference>
<dbReference type="GO" id="GO:0005509">
    <property type="term" value="F:calcium ion binding"/>
    <property type="evidence" value="ECO:0007669"/>
    <property type="project" value="InterPro"/>
</dbReference>
<evidence type="ECO:0000256" key="4">
    <source>
        <dbReference type="ARBA" id="ARBA00022525"/>
    </source>
</evidence>
<comment type="subcellular location">
    <subcellularLocation>
        <location evidence="2">Secreted</location>
    </subcellularLocation>
</comment>
<name>A0A1I6YIV5_9RHOB</name>
<dbReference type="PROSITE" id="PS00330">
    <property type="entry name" value="HEMOLYSIN_CALCIUM"/>
    <property type="match status" value="3"/>
</dbReference>
<comment type="cofactor">
    <cofactor evidence="1">
        <name>Ca(2+)</name>
        <dbReference type="ChEBI" id="CHEBI:29108"/>
    </cofactor>
</comment>
<sequence>MSGIGNATRYVSASGDAGIDGILGDRAWDDAALLIGAPPTPDVYSGGYGSGEDSGHVQATAEMTAMMQRSLDRQAGSAADDGFSLEGFTGQTVQQSTAASAHIRIAQTDDDPFGYGTAWAYYPSTGAASGDVWFSTVSYDYTYPVAGNYAYVTMVHELGHALGLEHGHLTGSYGTVPTSQDSMEYTVMTYRSYIGASPGNYSNETWGYAQSWMMLDIAALQHMYGANFTTNSGDTVYKWSPGSGATLVNGGIGIDPGANRIFATVWDGGGTDTFDLSAYATALDIDLAPGAASVFDSAQLARLGPGEYARGNIYNALLYQGDTRSLIEHATGGTGDDRMSGNQADNRLRGGDGNDTLMGQAGNDTLMGQRDDDILYGNAGNDTLKGNGGNDTLYGNGDDDLLIGHGGHDSLYGQDGNDVLRGIAGQDTLDGGTGDDRLFGNGGADTLSGGAGQDKLFGAAGFDMLYGEAGNDQLTGGRGADQMTGGDGADVFRFVAVNDSPVGGGIDTILDFTPGSDRIDLSGLAATPLGFQGFGNHSGSAPDVILQHVSGDTRILADLDGDAQSDLRIDLSGVLTLSGADFIF</sequence>
<dbReference type="PANTHER" id="PTHR38340:SF1">
    <property type="entry name" value="S-LAYER PROTEIN"/>
    <property type="match status" value="1"/>
</dbReference>
<feature type="domain" description="Peptidase metallopeptidase" evidence="7">
    <location>
        <begin position="49"/>
        <end position="203"/>
    </location>
</feature>
<comment type="similarity">
    <text evidence="3">Belongs to the peptidase M10B family.</text>
</comment>
<keyword evidence="9" id="KW-1185">Reference proteome</keyword>
<dbReference type="OrthoDB" id="733404at2"/>
<dbReference type="EMBL" id="FPAW01000002">
    <property type="protein sequence ID" value="SFT50254.1"/>
    <property type="molecule type" value="Genomic_DNA"/>
</dbReference>
<dbReference type="InterPro" id="IPR006026">
    <property type="entry name" value="Peptidase_Metallo"/>
</dbReference>
<dbReference type="CDD" id="cd04277">
    <property type="entry name" value="ZnMc_serralysin_like"/>
    <property type="match status" value="1"/>
</dbReference>
<dbReference type="PANTHER" id="PTHR38340">
    <property type="entry name" value="S-LAYER PROTEIN"/>
    <property type="match status" value="1"/>
</dbReference>
<organism evidence="8 9">
    <name type="scientific">Sedimentitalea nanhaiensis</name>
    <dbReference type="NCBI Taxonomy" id="999627"/>
    <lineage>
        <taxon>Bacteria</taxon>
        <taxon>Pseudomonadati</taxon>
        <taxon>Pseudomonadota</taxon>
        <taxon>Alphaproteobacteria</taxon>
        <taxon>Rhodobacterales</taxon>
        <taxon>Paracoccaceae</taxon>
        <taxon>Sedimentitalea</taxon>
    </lineage>
</organism>
<dbReference type="SUPFAM" id="SSF51120">
    <property type="entry name" value="beta-Roll"/>
    <property type="match status" value="2"/>
</dbReference>
<evidence type="ECO:0000313" key="9">
    <source>
        <dbReference type="Proteomes" id="UP000182466"/>
    </source>
</evidence>
<dbReference type="AlphaFoldDB" id="A0A1I6YIV5"/>
<evidence type="ECO:0000256" key="3">
    <source>
        <dbReference type="ARBA" id="ARBA00009490"/>
    </source>
</evidence>
<dbReference type="InterPro" id="IPR050557">
    <property type="entry name" value="RTX_toxin/Mannuronan_C5-epim"/>
</dbReference>
<dbReference type="SMART" id="SM00235">
    <property type="entry name" value="ZnMc"/>
    <property type="match status" value="1"/>
</dbReference>
<dbReference type="InterPro" id="IPR018511">
    <property type="entry name" value="Hemolysin-typ_Ca-bd_CS"/>
</dbReference>
<dbReference type="SUPFAM" id="SSF55486">
    <property type="entry name" value="Metalloproteases ('zincins'), catalytic domain"/>
    <property type="match status" value="1"/>
</dbReference>
<feature type="region of interest" description="Disordered" evidence="6">
    <location>
        <begin position="331"/>
        <end position="364"/>
    </location>
</feature>
<keyword evidence="5" id="KW-0677">Repeat</keyword>
<proteinExistence type="inferred from homology"/>
<protein>
    <submittedName>
        <fullName evidence="8">Serralysin</fullName>
    </submittedName>
</protein>
<evidence type="ECO:0000256" key="1">
    <source>
        <dbReference type="ARBA" id="ARBA00001913"/>
    </source>
</evidence>
<dbReference type="Gene3D" id="3.40.390.10">
    <property type="entry name" value="Collagenase (Catalytic Domain)"/>
    <property type="match status" value="1"/>
</dbReference>
<keyword evidence="4" id="KW-0964">Secreted</keyword>
<gene>
    <name evidence="8" type="ORF">SAMN05216236_102231</name>
</gene>
<dbReference type="InterPro" id="IPR013858">
    <property type="entry name" value="Peptidase_M10B_C"/>
</dbReference>
<dbReference type="Gene3D" id="2.150.10.10">
    <property type="entry name" value="Serralysin-like metalloprotease, C-terminal"/>
    <property type="match status" value="3"/>
</dbReference>
<evidence type="ECO:0000256" key="2">
    <source>
        <dbReference type="ARBA" id="ARBA00004613"/>
    </source>
</evidence>
<dbReference type="Pfam" id="PF00353">
    <property type="entry name" value="HemolysinCabind"/>
    <property type="match status" value="3"/>
</dbReference>
<evidence type="ECO:0000256" key="6">
    <source>
        <dbReference type="SAM" id="MobiDB-lite"/>
    </source>
</evidence>
<evidence type="ECO:0000256" key="5">
    <source>
        <dbReference type="ARBA" id="ARBA00022737"/>
    </source>
</evidence>
<dbReference type="GO" id="GO:0008237">
    <property type="term" value="F:metallopeptidase activity"/>
    <property type="evidence" value="ECO:0007669"/>
    <property type="project" value="InterPro"/>
</dbReference>
<dbReference type="InterPro" id="IPR024079">
    <property type="entry name" value="MetalloPept_cat_dom_sf"/>
</dbReference>
<dbReference type="PRINTS" id="PR00313">
    <property type="entry name" value="CABNDNGRPT"/>
</dbReference>
<dbReference type="Pfam" id="PF08548">
    <property type="entry name" value="Peptidase_M10_C"/>
    <property type="match status" value="1"/>
</dbReference>
<dbReference type="GO" id="GO:0008270">
    <property type="term" value="F:zinc ion binding"/>
    <property type="evidence" value="ECO:0007669"/>
    <property type="project" value="InterPro"/>
</dbReference>
<dbReference type="GO" id="GO:0005615">
    <property type="term" value="C:extracellular space"/>
    <property type="evidence" value="ECO:0007669"/>
    <property type="project" value="InterPro"/>
</dbReference>
<dbReference type="eggNOG" id="COG2931">
    <property type="taxonomic scope" value="Bacteria"/>
</dbReference>
<dbReference type="InterPro" id="IPR034033">
    <property type="entry name" value="Serralysin-like"/>
</dbReference>
<dbReference type="STRING" id="999627.SAMN05216236_102231"/>
<dbReference type="GO" id="GO:0006508">
    <property type="term" value="P:proteolysis"/>
    <property type="evidence" value="ECO:0007669"/>
    <property type="project" value="InterPro"/>
</dbReference>
<dbReference type="InterPro" id="IPR001343">
    <property type="entry name" value="Hemolysn_Ca-bd"/>
</dbReference>